<dbReference type="PANTHER" id="PTHR12975">
    <property type="entry name" value="TRANSPORT PROTEIN TRAPP"/>
    <property type="match status" value="1"/>
</dbReference>
<sequence length="51" mass="5819">ADTVYEDMKQRYGTQGCYLLKINSRSGSTGADEQMPDPWSQYLHKTSIHNP</sequence>
<dbReference type="Pfam" id="PF12739">
    <property type="entry name" value="TRAPPC-Trs85"/>
    <property type="match status" value="1"/>
</dbReference>
<organism evidence="1 2">
    <name type="scientific">Cirrhinus mrigala</name>
    <name type="common">Mrigala</name>
    <dbReference type="NCBI Taxonomy" id="683832"/>
    <lineage>
        <taxon>Eukaryota</taxon>
        <taxon>Metazoa</taxon>
        <taxon>Chordata</taxon>
        <taxon>Craniata</taxon>
        <taxon>Vertebrata</taxon>
        <taxon>Euteleostomi</taxon>
        <taxon>Actinopterygii</taxon>
        <taxon>Neopterygii</taxon>
        <taxon>Teleostei</taxon>
        <taxon>Ostariophysi</taxon>
        <taxon>Cypriniformes</taxon>
        <taxon>Cyprinidae</taxon>
        <taxon>Labeoninae</taxon>
        <taxon>Labeonini</taxon>
        <taxon>Cirrhinus</taxon>
    </lineage>
</organism>
<keyword evidence="2" id="KW-1185">Reference proteome</keyword>
<dbReference type="Proteomes" id="UP001529510">
    <property type="component" value="Unassembled WGS sequence"/>
</dbReference>
<gene>
    <name evidence="1" type="ORF">M9458_039984</name>
</gene>
<evidence type="ECO:0000313" key="1">
    <source>
        <dbReference type="EMBL" id="KAL0164231.1"/>
    </source>
</evidence>
<feature type="non-terminal residue" evidence="1">
    <location>
        <position position="1"/>
    </location>
</feature>
<feature type="non-terminal residue" evidence="1">
    <location>
        <position position="51"/>
    </location>
</feature>
<accession>A0ABD0NSJ4</accession>
<dbReference type="AlphaFoldDB" id="A0ABD0NSJ4"/>
<protein>
    <submittedName>
        <fullName evidence="1">Uncharacterized protein</fullName>
    </submittedName>
</protein>
<dbReference type="PANTHER" id="PTHR12975:SF6">
    <property type="entry name" value="TRAFFICKING PROTEIN PARTICLE COMPLEX SUBUNIT 8"/>
    <property type="match status" value="1"/>
</dbReference>
<proteinExistence type="predicted"/>
<dbReference type="EMBL" id="JAMKFB020000020">
    <property type="protein sequence ID" value="KAL0164231.1"/>
    <property type="molecule type" value="Genomic_DNA"/>
</dbReference>
<dbReference type="InterPro" id="IPR024420">
    <property type="entry name" value="TRAPP_III_complex_Trs85"/>
</dbReference>
<name>A0ABD0NSJ4_CIRMR</name>
<evidence type="ECO:0000313" key="2">
    <source>
        <dbReference type="Proteomes" id="UP001529510"/>
    </source>
</evidence>
<reference evidence="1 2" key="1">
    <citation type="submission" date="2024-05" db="EMBL/GenBank/DDBJ databases">
        <title>Genome sequencing and assembly of Indian major carp, Cirrhinus mrigala (Hamilton, 1822).</title>
        <authorList>
            <person name="Mohindra V."/>
            <person name="Chowdhury L.M."/>
            <person name="Lal K."/>
            <person name="Jena J.K."/>
        </authorList>
    </citation>
    <scope>NUCLEOTIDE SEQUENCE [LARGE SCALE GENOMIC DNA]</scope>
    <source>
        <strain evidence="1">CM1030</strain>
        <tissue evidence="1">Blood</tissue>
    </source>
</reference>
<comment type="caution">
    <text evidence="1">The sequence shown here is derived from an EMBL/GenBank/DDBJ whole genome shotgun (WGS) entry which is preliminary data.</text>
</comment>